<evidence type="ECO:0000256" key="4">
    <source>
        <dbReference type="PROSITE-ProRule" id="PRU00335"/>
    </source>
</evidence>
<keyword evidence="3" id="KW-0804">Transcription</keyword>
<dbReference type="EMBL" id="VRSW01000002">
    <property type="protein sequence ID" value="TXK04730.1"/>
    <property type="molecule type" value="Genomic_DNA"/>
</dbReference>
<feature type="DNA-binding region" description="H-T-H motif" evidence="4">
    <location>
        <begin position="30"/>
        <end position="49"/>
    </location>
</feature>
<keyword evidence="1" id="KW-0805">Transcription regulation</keyword>
<keyword evidence="2 4" id="KW-0238">DNA-binding</keyword>
<dbReference type="GO" id="GO:0000976">
    <property type="term" value="F:transcription cis-regulatory region binding"/>
    <property type="evidence" value="ECO:0007669"/>
    <property type="project" value="TreeGrafter"/>
</dbReference>
<dbReference type="InterPro" id="IPR001647">
    <property type="entry name" value="HTH_TetR"/>
</dbReference>
<dbReference type="PANTHER" id="PTHR30055:SF234">
    <property type="entry name" value="HTH-TYPE TRANSCRIPTIONAL REGULATOR BETI"/>
    <property type="match status" value="1"/>
</dbReference>
<name>A0A5C8HQ73_9MICO</name>
<reference evidence="6 7" key="1">
    <citation type="submission" date="2019-08" db="EMBL/GenBank/DDBJ databases">
        <authorList>
            <person name="Dong K."/>
        </authorList>
    </citation>
    <scope>NUCLEOTIDE SEQUENCE [LARGE SCALE GENOMIC DNA]</scope>
    <source>
        <strain evidence="6 7">M4-8</strain>
    </source>
</reference>
<evidence type="ECO:0000313" key="6">
    <source>
        <dbReference type="EMBL" id="TXK04730.1"/>
    </source>
</evidence>
<dbReference type="RefSeq" id="WP_147825864.1">
    <property type="nucleotide sequence ID" value="NZ_BAAARG010000002.1"/>
</dbReference>
<dbReference type="PROSITE" id="PS50977">
    <property type="entry name" value="HTH_TETR_2"/>
    <property type="match status" value="1"/>
</dbReference>
<comment type="caution">
    <text evidence="6">The sequence shown here is derived from an EMBL/GenBank/DDBJ whole genome shotgun (WGS) entry which is preliminary data.</text>
</comment>
<protein>
    <submittedName>
        <fullName evidence="6">TetR/AcrR family transcriptional regulator</fullName>
    </submittedName>
</protein>
<evidence type="ECO:0000256" key="2">
    <source>
        <dbReference type="ARBA" id="ARBA00023125"/>
    </source>
</evidence>
<dbReference type="PANTHER" id="PTHR30055">
    <property type="entry name" value="HTH-TYPE TRANSCRIPTIONAL REGULATOR RUTR"/>
    <property type="match status" value="1"/>
</dbReference>
<proteinExistence type="predicted"/>
<dbReference type="InterPro" id="IPR036271">
    <property type="entry name" value="Tet_transcr_reg_TetR-rel_C_sf"/>
</dbReference>
<evidence type="ECO:0000313" key="7">
    <source>
        <dbReference type="Proteomes" id="UP000321196"/>
    </source>
</evidence>
<evidence type="ECO:0000259" key="5">
    <source>
        <dbReference type="PROSITE" id="PS50977"/>
    </source>
</evidence>
<sequence>MARTPVDERRRALLAATLRVVASRGLAAASTRAIVAEADMSLASFHYAFDSRDELLEVLIGEVVALEERAIAPTDVEGKSLHDLVYEGLRGYLRHLQADPPHELAMLELTQYALREKTDLAREQYAAYTRLVTQALDIGAQATGAHWLVPLPTVARLLITLTDGLTLTWLVDRDDELAESVIAAAARAVVALAADTDATG</sequence>
<dbReference type="GO" id="GO:0003700">
    <property type="term" value="F:DNA-binding transcription factor activity"/>
    <property type="evidence" value="ECO:0007669"/>
    <property type="project" value="TreeGrafter"/>
</dbReference>
<dbReference type="SUPFAM" id="SSF48498">
    <property type="entry name" value="Tetracyclin repressor-like, C-terminal domain"/>
    <property type="match status" value="1"/>
</dbReference>
<dbReference type="Proteomes" id="UP000321196">
    <property type="component" value="Unassembled WGS sequence"/>
</dbReference>
<keyword evidence="7" id="KW-1185">Reference proteome</keyword>
<dbReference type="Gene3D" id="1.10.357.10">
    <property type="entry name" value="Tetracycline Repressor, domain 2"/>
    <property type="match status" value="1"/>
</dbReference>
<dbReference type="SUPFAM" id="SSF46689">
    <property type="entry name" value="Homeodomain-like"/>
    <property type="match status" value="1"/>
</dbReference>
<evidence type="ECO:0000256" key="1">
    <source>
        <dbReference type="ARBA" id="ARBA00023015"/>
    </source>
</evidence>
<feature type="domain" description="HTH tetR-type" evidence="5">
    <location>
        <begin position="7"/>
        <end position="67"/>
    </location>
</feature>
<dbReference type="Pfam" id="PF00440">
    <property type="entry name" value="TetR_N"/>
    <property type="match status" value="1"/>
</dbReference>
<dbReference type="AlphaFoldDB" id="A0A5C8HQ73"/>
<evidence type="ECO:0000256" key="3">
    <source>
        <dbReference type="ARBA" id="ARBA00023163"/>
    </source>
</evidence>
<accession>A0A5C8HQ73</accession>
<dbReference type="InterPro" id="IPR050109">
    <property type="entry name" value="HTH-type_TetR-like_transc_reg"/>
</dbReference>
<dbReference type="InterPro" id="IPR009057">
    <property type="entry name" value="Homeodomain-like_sf"/>
</dbReference>
<dbReference type="OrthoDB" id="5242433at2"/>
<gene>
    <name evidence="6" type="ORF">FVP60_08685</name>
</gene>
<organism evidence="6 7">
    <name type="scientific">Microbacterium mitrae</name>
    <dbReference type="NCBI Taxonomy" id="664640"/>
    <lineage>
        <taxon>Bacteria</taxon>
        <taxon>Bacillati</taxon>
        <taxon>Actinomycetota</taxon>
        <taxon>Actinomycetes</taxon>
        <taxon>Micrococcales</taxon>
        <taxon>Microbacteriaceae</taxon>
        <taxon>Microbacterium</taxon>
    </lineage>
</organism>